<evidence type="ECO:0000313" key="7">
    <source>
        <dbReference type="EMBL" id="NBH60098.1"/>
    </source>
</evidence>
<comment type="caution">
    <text evidence="7">The sequence shown here is derived from an EMBL/GenBank/DDBJ whole genome shotgun (WGS) entry which is preliminary data.</text>
</comment>
<evidence type="ECO:0000256" key="4">
    <source>
        <dbReference type="ARBA" id="ARBA00022989"/>
    </source>
</evidence>
<dbReference type="Proteomes" id="UP000446866">
    <property type="component" value="Unassembled WGS sequence"/>
</dbReference>
<evidence type="ECO:0000256" key="3">
    <source>
        <dbReference type="ARBA" id="ARBA00022692"/>
    </source>
</evidence>
<evidence type="ECO:0000313" key="8">
    <source>
        <dbReference type="Proteomes" id="UP000446866"/>
    </source>
</evidence>
<dbReference type="EMBL" id="QXWK01000001">
    <property type="protein sequence ID" value="NBH60098.1"/>
    <property type="molecule type" value="Genomic_DNA"/>
</dbReference>
<accession>A0A845QIZ8</accession>
<dbReference type="InterPro" id="IPR051679">
    <property type="entry name" value="DASS-Related_Transporters"/>
</dbReference>
<dbReference type="GO" id="GO:0005886">
    <property type="term" value="C:plasma membrane"/>
    <property type="evidence" value="ECO:0007669"/>
    <property type="project" value="UniProtKB-SubCell"/>
</dbReference>
<dbReference type="RefSeq" id="WP_160200403.1">
    <property type="nucleotide sequence ID" value="NZ_QXWK01000001.1"/>
</dbReference>
<dbReference type="AlphaFoldDB" id="A0A845QIZ8"/>
<keyword evidence="8" id="KW-1185">Reference proteome</keyword>
<reference evidence="7 8" key="1">
    <citation type="submission" date="2018-08" db="EMBL/GenBank/DDBJ databases">
        <title>Murine metabolic-syndrome-specific gut microbial biobank.</title>
        <authorList>
            <person name="Liu C."/>
        </authorList>
    </citation>
    <scope>NUCLEOTIDE SEQUENCE [LARGE SCALE GENOMIC DNA]</scope>
    <source>
        <strain evidence="7 8">28</strain>
    </source>
</reference>
<protein>
    <submittedName>
        <fullName evidence="7">YfcC family protein</fullName>
    </submittedName>
</protein>
<organism evidence="7 8">
    <name type="scientific">Anaerotruncus colihominis</name>
    <dbReference type="NCBI Taxonomy" id="169435"/>
    <lineage>
        <taxon>Bacteria</taxon>
        <taxon>Bacillati</taxon>
        <taxon>Bacillota</taxon>
        <taxon>Clostridia</taxon>
        <taxon>Eubacteriales</taxon>
        <taxon>Oscillospiraceae</taxon>
        <taxon>Anaerotruncus</taxon>
    </lineage>
</organism>
<proteinExistence type="predicted"/>
<dbReference type="Pfam" id="PF03606">
    <property type="entry name" value="DcuC"/>
    <property type="match status" value="1"/>
</dbReference>
<feature type="transmembrane region" description="Helical" evidence="6">
    <location>
        <begin position="163"/>
        <end position="180"/>
    </location>
</feature>
<feature type="transmembrane region" description="Helical" evidence="6">
    <location>
        <begin position="192"/>
        <end position="213"/>
    </location>
</feature>
<evidence type="ECO:0000256" key="1">
    <source>
        <dbReference type="ARBA" id="ARBA00004651"/>
    </source>
</evidence>
<comment type="subcellular location">
    <subcellularLocation>
        <location evidence="1">Cell membrane</location>
        <topology evidence="1">Multi-pass membrane protein</topology>
    </subcellularLocation>
</comment>
<dbReference type="PANTHER" id="PTHR43652">
    <property type="entry name" value="BASIC AMINO ACID ANTIPORTER YFCC-RELATED"/>
    <property type="match status" value="1"/>
</dbReference>
<feature type="transmembrane region" description="Helical" evidence="6">
    <location>
        <begin position="61"/>
        <end position="85"/>
    </location>
</feature>
<dbReference type="InterPro" id="IPR018385">
    <property type="entry name" value="C4_dicarb_anaerob_car-like"/>
</dbReference>
<feature type="transmembrane region" description="Helical" evidence="6">
    <location>
        <begin position="32"/>
        <end position="49"/>
    </location>
</feature>
<feature type="transmembrane region" description="Helical" evidence="6">
    <location>
        <begin position="9"/>
        <end position="26"/>
    </location>
</feature>
<name>A0A845QIZ8_9FIRM</name>
<sequence length="218" mass="23586">MPITTRQKIILVEFVSLILIMLYGVFQYGWFMLEIATLFLIFSLIIGITGKISPNAMAKSFVNGAADMTFAALVVGIAKAILLTLQDGVIIDSILFYASNLLDGLPKIVAANGMYIFQCFLNFLIPSGSGQAAATIPIMAPLADTIGITRQVAVLAYHYGDGFTNLICPTLGSLMACIVVSKVPFEKYLKWVLPLCGIWIFIGFLSVSIATLMNLGPF</sequence>
<keyword evidence="5 6" id="KW-0472">Membrane</keyword>
<evidence type="ECO:0000256" key="2">
    <source>
        <dbReference type="ARBA" id="ARBA00022475"/>
    </source>
</evidence>
<keyword evidence="2" id="KW-1003">Cell membrane</keyword>
<keyword evidence="3 6" id="KW-0812">Transmembrane</keyword>
<evidence type="ECO:0000256" key="5">
    <source>
        <dbReference type="ARBA" id="ARBA00023136"/>
    </source>
</evidence>
<dbReference type="PANTHER" id="PTHR43652:SF6">
    <property type="entry name" value="ARGININE REPRESSOR"/>
    <property type="match status" value="1"/>
</dbReference>
<evidence type="ECO:0000256" key="6">
    <source>
        <dbReference type="SAM" id="Phobius"/>
    </source>
</evidence>
<gene>
    <name evidence="7" type="ORF">D0435_00215</name>
</gene>
<keyword evidence="4 6" id="KW-1133">Transmembrane helix</keyword>